<reference evidence="2" key="1">
    <citation type="submission" date="2020-10" db="EMBL/GenBank/DDBJ databases">
        <authorList>
            <person name="Castelo-Branco R."/>
            <person name="Eusebio N."/>
            <person name="Adriana R."/>
            <person name="Vieira A."/>
            <person name="Brugerolle De Fraissinette N."/>
            <person name="Rezende De Castro R."/>
            <person name="Schneider M.P."/>
            <person name="Vasconcelos V."/>
            <person name="Leao P.N."/>
        </authorList>
    </citation>
    <scope>NUCLEOTIDE SEQUENCE</scope>
    <source>
        <strain evidence="2">LEGE 11480</strain>
    </source>
</reference>
<feature type="transmembrane region" description="Helical" evidence="1">
    <location>
        <begin position="104"/>
        <end position="125"/>
    </location>
</feature>
<keyword evidence="3" id="KW-1185">Reference proteome</keyword>
<comment type="caution">
    <text evidence="2">The sequence shown here is derived from an EMBL/GenBank/DDBJ whole genome shotgun (WGS) entry which is preliminary data.</text>
</comment>
<keyword evidence="1" id="KW-0812">Transmembrane</keyword>
<keyword evidence="1" id="KW-1133">Transmembrane helix</keyword>
<evidence type="ECO:0000313" key="3">
    <source>
        <dbReference type="Proteomes" id="UP000625316"/>
    </source>
</evidence>
<feature type="transmembrane region" description="Helical" evidence="1">
    <location>
        <begin position="62"/>
        <end position="84"/>
    </location>
</feature>
<dbReference type="EMBL" id="JADEXQ010000096">
    <property type="protein sequence ID" value="MBE9032257.1"/>
    <property type="molecule type" value="Genomic_DNA"/>
</dbReference>
<proteinExistence type="predicted"/>
<dbReference type="RefSeq" id="WP_264327077.1">
    <property type="nucleotide sequence ID" value="NZ_JADEXQ010000096.1"/>
</dbReference>
<gene>
    <name evidence="2" type="ORF">IQ266_21180</name>
</gene>
<keyword evidence="1" id="KW-0472">Membrane</keyword>
<dbReference type="Proteomes" id="UP000625316">
    <property type="component" value="Unassembled WGS sequence"/>
</dbReference>
<name>A0A928VTH2_9CYAN</name>
<sequence>MTQKPHDYPFPNKIDREHLHTEQPLDPLINRNLQRPNPLDPIGHIETEGRALRNLASGRMPLWVLLLGWSTIGLISFGILGLSLHQLTEALQMAIVQQQMDEVIFRLLSLIPMAVMSGLFLMILWRATWRRR</sequence>
<accession>A0A928VTH2</accession>
<protein>
    <submittedName>
        <fullName evidence="2">Uncharacterized protein</fullName>
    </submittedName>
</protein>
<organism evidence="2 3">
    <name type="scientific">Romeriopsis navalis LEGE 11480</name>
    <dbReference type="NCBI Taxonomy" id="2777977"/>
    <lineage>
        <taxon>Bacteria</taxon>
        <taxon>Bacillati</taxon>
        <taxon>Cyanobacteriota</taxon>
        <taxon>Cyanophyceae</taxon>
        <taxon>Leptolyngbyales</taxon>
        <taxon>Leptolyngbyaceae</taxon>
        <taxon>Romeriopsis</taxon>
        <taxon>Romeriopsis navalis</taxon>
    </lineage>
</organism>
<evidence type="ECO:0000256" key="1">
    <source>
        <dbReference type="SAM" id="Phobius"/>
    </source>
</evidence>
<dbReference type="AlphaFoldDB" id="A0A928VTH2"/>
<evidence type="ECO:0000313" key="2">
    <source>
        <dbReference type="EMBL" id="MBE9032257.1"/>
    </source>
</evidence>